<dbReference type="RefSeq" id="WP_170112406.1">
    <property type="nucleotide sequence ID" value="NZ_CP066701.1"/>
</dbReference>
<protein>
    <submittedName>
        <fullName evidence="1">Uncharacterized protein</fullName>
    </submittedName>
</protein>
<sequence>MKAFNQTNTKPKSFTALGTAFASAKSTNRLFGGAASSKMTMFEPQETIFGKNNF</sequence>
<dbReference type="AlphaFoldDB" id="A0AB37HEV8"/>
<proteinExistence type="predicted"/>
<organism evidence="1 2">
    <name type="scientific">Heyndrickxia sporothermodurans</name>
    <dbReference type="NCBI Taxonomy" id="46224"/>
    <lineage>
        <taxon>Bacteria</taxon>
        <taxon>Bacillati</taxon>
        <taxon>Bacillota</taxon>
        <taxon>Bacilli</taxon>
        <taxon>Bacillales</taxon>
        <taxon>Bacillaceae</taxon>
        <taxon>Heyndrickxia</taxon>
    </lineage>
</organism>
<dbReference type="Proteomes" id="UP000595512">
    <property type="component" value="Chromosome"/>
</dbReference>
<reference evidence="1 2" key="1">
    <citation type="submission" date="2020-12" db="EMBL/GenBank/DDBJ databases">
        <title>Taxonomic evaluation of the Bacillus sporothermodurans group of bacteria based on whole genome sequences.</title>
        <authorList>
            <person name="Fiedler G."/>
            <person name="Herbstmann A.-D."/>
            <person name="Doll E."/>
            <person name="Wenning M."/>
            <person name="Brinks E."/>
            <person name="Kabisch J."/>
            <person name="Breitenwieser F."/>
            <person name="Lappann M."/>
            <person name="Boehnlein C."/>
            <person name="Franz C."/>
        </authorList>
    </citation>
    <scope>NUCLEOTIDE SEQUENCE [LARGE SCALE GENOMIC DNA]</scope>
    <source>
        <strain evidence="1 2">DSM 10599</strain>
    </source>
</reference>
<name>A0AB37HEV8_9BACI</name>
<dbReference type="EMBL" id="CP066701">
    <property type="protein sequence ID" value="QQX26006.1"/>
    <property type="molecule type" value="Genomic_DNA"/>
</dbReference>
<accession>A0AB37HEV8</accession>
<evidence type="ECO:0000313" key="2">
    <source>
        <dbReference type="Proteomes" id="UP000595512"/>
    </source>
</evidence>
<evidence type="ECO:0000313" key="1">
    <source>
        <dbReference type="EMBL" id="QQX26006.1"/>
    </source>
</evidence>
<dbReference type="KEGG" id="hspo:JGZ69_03415"/>
<gene>
    <name evidence="1" type="ORF">JGZ69_03415</name>
</gene>